<sequence length="106" mass="11682">MYAQLTYFDGPRGPEQLAAADFAARERIAPAATAVPGNIRTYVLRREDGSEVVLTIAESEQVLIDTQKAIMSTRLLPGEDPALLRGADRVEIYPVLQVFEYDGVRS</sequence>
<protein>
    <submittedName>
        <fullName evidence="1">Uncharacterized protein</fullName>
    </submittedName>
</protein>
<dbReference type="Proteomes" id="UP000597656">
    <property type="component" value="Unassembled WGS sequence"/>
</dbReference>
<comment type="caution">
    <text evidence="1">The sequence shown here is derived from an EMBL/GenBank/DDBJ whole genome shotgun (WGS) entry which is preliminary data.</text>
</comment>
<reference evidence="2" key="1">
    <citation type="journal article" date="2019" name="Int. J. Syst. Evol. Microbiol.">
        <title>The Global Catalogue of Microorganisms (GCM) 10K type strain sequencing project: providing services to taxonomists for standard genome sequencing and annotation.</title>
        <authorList>
            <consortium name="The Broad Institute Genomics Platform"/>
            <consortium name="The Broad Institute Genome Sequencing Center for Infectious Disease"/>
            <person name="Wu L."/>
            <person name="Ma J."/>
        </authorList>
    </citation>
    <scope>NUCLEOTIDE SEQUENCE [LARGE SCALE GENOMIC DNA]</scope>
    <source>
        <strain evidence="2">CGMCC 4.7319</strain>
    </source>
</reference>
<proteinExistence type="predicted"/>
<keyword evidence="2" id="KW-1185">Reference proteome</keyword>
<organism evidence="1 2">
    <name type="scientific">Lentzea pudingi</name>
    <dbReference type="NCBI Taxonomy" id="1789439"/>
    <lineage>
        <taxon>Bacteria</taxon>
        <taxon>Bacillati</taxon>
        <taxon>Actinomycetota</taxon>
        <taxon>Actinomycetes</taxon>
        <taxon>Pseudonocardiales</taxon>
        <taxon>Pseudonocardiaceae</taxon>
        <taxon>Lentzea</taxon>
    </lineage>
</organism>
<dbReference type="EMBL" id="BMNC01000003">
    <property type="protein sequence ID" value="GGM86476.1"/>
    <property type="molecule type" value="Genomic_DNA"/>
</dbReference>
<name>A0ABQ2HPI7_9PSEU</name>
<gene>
    <name evidence="1" type="ORF">GCM10011609_23720</name>
</gene>
<evidence type="ECO:0000313" key="2">
    <source>
        <dbReference type="Proteomes" id="UP000597656"/>
    </source>
</evidence>
<accession>A0ABQ2HPI7</accession>
<dbReference type="RefSeq" id="WP_189154731.1">
    <property type="nucleotide sequence ID" value="NZ_BMNC01000003.1"/>
</dbReference>
<evidence type="ECO:0000313" key="1">
    <source>
        <dbReference type="EMBL" id="GGM86476.1"/>
    </source>
</evidence>